<evidence type="ECO:0000313" key="6">
    <source>
        <dbReference type="EMBL" id="EGV20291.1"/>
    </source>
</evidence>
<dbReference type="PANTHER" id="PTHR43140">
    <property type="entry name" value="TYPE-1 RESTRICTION ENZYME ECOKI SPECIFICITY PROTEIN"/>
    <property type="match status" value="1"/>
</dbReference>
<dbReference type="AlphaFoldDB" id="F9U568"/>
<dbReference type="eggNOG" id="COG0732">
    <property type="taxonomic scope" value="Bacteria"/>
</dbReference>
<dbReference type="InterPro" id="IPR000055">
    <property type="entry name" value="Restrct_endonuc_typeI_TRD"/>
</dbReference>
<dbReference type="InterPro" id="IPR051212">
    <property type="entry name" value="Type-I_RE_S_subunit"/>
</dbReference>
<evidence type="ECO:0000259" key="5">
    <source>
        <dbReference type="Pfam" id="PF01420"/>
    </source>
</evidence>
<keyword evidence="2" id="KW-0680">Restriction system</keyword>
<name>F9U568_9GAMM</name>
<accession>F9U568</accession>
<comment type="similarity">
    <text evidence="1">Belongs to the type-I restriction system S methylase family.</text>
</comment>
<dbReference type="Proteomes" id="UP000005459">
    <property type="component" value="Unassembled WGS sequence"/>
</dbReference>
<dbReference type="InterPro" id="IPR044946">
    <property type="entry name" value="Restrct_endonuc_typeI_TRD_sf"/>
</dbReference>
<feature type="domain" description="Type I restriction modification DNA specificity" evidence="5">
    <location>
        <begin position="149"/>
        <end position="229"/>
    </location>
</feature>
<feature type="coiled-coil region" evidence="4">
    <location>
        <begin position="469"/>
        <end position="496"/>
    </location>
</feature>
<feature type="coiled-coil region" evidence="4">
    <location>
        <begin position="206"/>
        <end position="233"/>
    </location>
</feature>
<keyword evidence="3" id="KW-0238">DNA-binding</keyword>
<evidence type="ECO:0000256" key="2">
    <source>
        <dbReference type="ARBA" id="ARBA00022747"/>
    </source>
</evidence>
<dbReference type="GO" id="GO:0003677">
    <property type="term" value="F:DNA binding"/>
    <property type="evidence" value="ECO:0007669"/>
    <property type="project" value="UniProtKB-KW"/>
</dbReference>
<evidence type="ECO:0000256" key="4">
    <source>
        <dbReference type="SAM" id="Coils"/>
    </source>
</evidence>
<feature type="domain" description="Type I restriction modification DNA specificity" evidence="5">
    <location>
        <begin position="311"/>
        <end position="483"/>
    </location>
</feature>
<evidence type="ECO:0000256" key="1">
    <source>
        <dbReference type="ARBA" id="ARBA00010923"/>
    </source>
</evidence>
<dbReference type="CDD" id="cd17278">
    <property type="entry name" value="RMtype1_S_LdeBORF1052P-TRD2-CR2"/>
    <property type="match status" value="1"/>
</dbReference>
<sequence>MKSDRAAPSSLILQTFLQKFDQFAAAPDTVAKMRKLILQLAVQGRLKSQGDELSFPQVRLDSLGSWAQGCGFPVAEQGHADRPILFSKVSDMNLSGNEREILKTNHTIDEAAAKRLRIKVHPPGTVIFPKIGGAIATNKRRVLVRPTAIDNNCSGIIPNESCSTHWLFLVLSAIDLAEYQSGTSVPAVNQGALGEIEVSLPPLAEQKRIVAKVDELMALCDRLEAQQQERETRHAALARASLARFADLPTPANLDFLFHSSFSIQPSDLRKSILTLAVQGKLVPQDPKDEPAENSVGRNEELSADAPFEIPDQWKWTQLSQLAEINGGFAFKSTAYTDEGIRVVRISDFDEYGFKDHKVVRYPFSPDLRKFTLAESNILMAMTGGTVGKSYFVRCLPEPMVVNQRVATIKVSENIDPSYVDIAIRSEMTQEVIRKAKNSTNDNISMVEIKGFAIPVPPLAEQRRIVAKVDQLMALVDALETQLAASRATAANLLEALVAELTAQV</sequence>
<dbReference type="RefSeq" id="WP_007190947.1">
    <property type="nucleotide sequence ID" value="NZ_AFWV01000001.1"/>
</dbReference>
<dbReference type="STRING" id="768671.ThimaDRAFT_0069"/>
<dbReference type="CDD" id="cd17250">
    <property type="entry name" value="RMtype1_S_Eco4255II_TRD2-CR2_like"/>
    <property type="match status" value="1"/>
</dbReference>
<dbReference type="Gene3D" id="3.90.220.20">
    <property type="entry name" value="DNA methylase specificity domains"/>
    <property type="match status" value="2"/>
</dbReference>
<dbReference type="PATRIC" id="fig|768671.3.peg.77"/>
<gene>
    <name evidence="6" type="ORF">ThimaDRAFT_0069</name>
</gene>
<dbReference type="OrthoDB" id="398435at2"/>
<evidence type="ECO:0000256" key="3">
    <source>
        <dbReference type="ARBA" id="ARBA00023125"/>
    </source>
</evidence>
<protein>
    <submittedName>
        <fullName evidence="6">Restriction modification system DNA specificity domain protein</fullName>
    </submittedName>
</protein>
<dbReference type="GO" id="GO:0009307">
    <property type="term" value="P:DNA restriction-modification system"/>
    <property type="evidence" value="ECO:0007669"/>
    <property type="project" value="UniProtKB-KW"/>
</dbReference>
<evidence type="ECO:0000313" key="7">
    <source>
        <dbReference type="Proteomes" id="UP000005459"/>
    </source>
</evidence>
<reference evidence="6 7" key="1">
    <citation type="submission" date="2011-06" db="EMBL/GenBank/DDBJ databases">
        <title>The draft genome of Thiocapsa marina 5811.</title>
        <authorList>
            <consortium name="US DOE Joint Genome Institute (JGI-PGF)"/>
            <person name="Lucas S."/>
            <person name="Han J."/>
            <person name="Cheng J.-F."/>
            <person name="Goodwin L."/>
            <person name="Pitluck S."/>
            <person name="Peters L."/>
            <person name="Land M.L."/>
            <person name="Hauser L."/>
            <person name="Vogl K."/>
            <person name="Liu Z."/>
            <person name="Imhoff J."/>
            <person name="Thiel V."/>
            <person name="Frigaard N.-U."/>
            <person name="Bryant D."/>
            <person name="Woyke T.J."/>
        </authorList>
    </citation>
    <scope>NUCLEOTIDE SEQUENCE [LARGE SCALE GENOMIC DNA]</scope>
    <source>
        <strain evidence="6 7">5811</strain>
    </source>
</reference>
<dbReference type="Pfam" id="PF01420">
    <property type="entry name" value="Methylase_S"/>
    <property type="match status" value="2"/>
</dbReference>
<dbReference type="PANTHER" id="PTHR43140:SF1">
    <property type="entry name" value="TYPE I RESTRICTION ENZYME ECOKI SPECIFICITY SUBUNIT"/>
    <property type="match status" value="1"/>
</dbReference>
<proteinExistence type="inferred from homology"/>
<dbReference type="SUPFAM" id="SSF116734">
    <property type="entry name" value="DNA methylase specificity domain"/>
    <property type="match status" value="2"/>
</dbReference>
<keyword evidence="4" id="KW-0175">Coiled coil</keyword>
<keyword evidence="7" id="KW-1185">Reference proteome</keyword>
<organism evidence="6 7">
    <name type="scientific">Thiocapsa marina 5811</name>
    <dbReference type="NCBI Taxonomy" id="768671"/>
    <lineage>
        <taxon>Bacteria</taxon>
        <taxon>Pseudomonadati</taxon>
        <taxon>Pseudomonadota</taxon>
        <taxon>Gammaproteobacteria</taxon>
        <taxon>Chromatiales</taxon>
        <taxon>Chromatiaceae</taxon>
        <taxon>Thiocapsa</taxon>
    </lineage>
</organism>
<dbReference type="EMBL" id="AFWV01000001">
    <property type="protein sequence ID" value="EGV20291.1"/>
    <property type="molecule type" value="Genomic_DNA"/>
</dbReference>